<feature type="compositionally biased region" description="Low complexity" evidence="1">
    <location>
        <begin position="343"/>
        <end position="354"/>
    </location>
</feature>
<feature type="compositionally biased region" description="Acidic residues" evidence="1">
    <location>
        <begin position="159"/>
        <end position="168"/>
    </location>
</feature>
<feature type="region of interest" description="Disordered" evidence="1">
    <location>
        <begin position="143"/>
        <end position="168"/>
    </location>
</feature>
<feature type="compositionally biased region" description="Low complexity" evidence="1">
    <location>
        <begin position="317"/>
        <end position="331"/>
    </location>
</feature>
<evidence type="ECO:0000313" key="3">
    <source>
        <dbReference type="EMBL" id="TWT33209.1"/>
    </source>
</evidence>
<accession>A0A5C5V5G2</accession>
<dbReference type="Proteomes" id="UP000318878">
    <property type="component" value="Unassembled WGS sequence"/>
</dbReference>
<gene>
    <name evidence="3" type="ORF">Enr8_30340</name>
</gene>
<organism evidence="3 4">
    <name type="scientific">Blastopirellula retiformator</name>
    <dbReference type="NCBI Taxonomy" id="2527970"/>
    <lineage>
        <taxon>Bacteria</taxon>
        <taxon>Pseudomonadati</taxon>
        <taxon>Planctomycetota</taxon>
        <taxon>Planctomycetia</taxon>
        <taxon>Pirellulales</taxon>
        <taxon>Pirellulaceae</taxon>
        <taxon>Blastopirellula</taxon>
    </lineage>
</organism>
<comment type="caution">
    <text evidence="3">The sequence shown here is derived from an EMBL/GenBank/DDBJ whole genome shotgun (WGS) entry which is preliminary data.</text>
</comment>
<feature type="transmembrane region" description="Helical" evidence="2">
    <location>
        <begin position="212"/>
        <end position="236"/>
    </location>
</feature>
<keyword evidence="2" id="KW-1133">Transmembrane helix</keyword>
<name>A0A5C5V5G2_9BACT</name>
<dbReference type="OrthoDB" id="272719at2"/>
<proteinExistence type="predicted"/>
<evidence type="ECO:0000313" key="4">
    <source>
        <dbReference type="Proteomes" id="UP000318878"/>
    </source>
</evidence>
<keyword evidence="2" id="KW-0472">Membrane</keyword>
<protein>
    <submittedName>
        <fullName evidence="3">Uncharacterized protein</fullName>
    </submittedName>
</protein>
<reference evidence="3 4" key="1">
    <citation type="submission" date="2019-02" db="EMBL/GenBank/DDBJ databases">
        <title>Deep-cultivation of Planctomycetes and their phenomic and genomic characterization uncovers novel biology.</title>
        <authorList>
            <person name="Wiegand S."/>
            <person name="Jogler M."/>
            <person name="Boedeker C."/>
            <person name="Pinto D."/>
            <person name="Vollmers J."/>
            <person name="Rivas-Marin E."/>
            <person name="Kohn T."/>
            <person name="Peeters S.H."/>
            <person name="Heuer A."/>
            <person name="Rast P."/>
            <person name="Oberbeckmann S."/>
            <person name="Bunk B."/>
            <person name="Jeske O."/>
            <person name="Meyerdierks A."/>
            <person name="Storesund J.E."/>
            <person name="Kallscheuer N."/>
            <person name="Luecker S."/>
            <person name="Lage O.M."/>
            <person name="Pohl T."/>
            <person name="Merkel B.J."/>
            <person name="Hornburger P."/>
            <person name="Mueller R.-W."/>
            <person name="Bruemmer F."/>
            <person name="Labrenz M."/>
            <person name="Spormann A.M."/>
            <person name="Op Den Camp H."/>
            <person name="Overmann J."/>
            <person name="Amann R."/>
            <person name="Jetten M.S.M."/>
            <person name="Mascher T."/>
            <person name="Medema M.H."/>
            <person name="Devos D.P."/>
            <person name="Kaster A.-K."/>
            <person name="Ovreas L."/>
            <person name="Rohde M."/>
            <person name="Galperin M.Y."/>
            <person name="Jogler C."/>
        </authorList>
    </citation>
    <scope>NUCLEOTIDE SEQUENCE [LARGE SCALE GENOMIC DNA]</scope>
    <source>
        <strain evidence="3 4">Enr8</strain>
    </source>
</reference>
<dbReference type="AlphaFoldDB" id="A0A5C5V5G2"/>
<evidence type="ECO:0000256" key="2">
    <source>
        <dbReference type="SAM" id="Phobius"/>
    </source>
</evidence>
<sequence>MAMRLTLRVLLAYMHGILSEEDATEMDKKVAESEFAQKLITHIRTRVMRKELSALAVEGDGIGRDANSVAEYLDHKLDPQQVAQLEMLCFESDRHLAEVASAHQILTMVLGTPAHVSSSMRKRAYGLLGNSALLQTDSSTDLNQVLTPDDQRWNTTDDLPADNEEEDEQHLATAELPVAMVIQYEEENDVEEPEDEDEEELATASSGGIPKWLSFAAVVVLALTAGWLIAASGWIAPPAWLTGKAEQVAGATTGETPAAGAANGEQPPSENATPTQPDRGDISRDNINSLDDISAENEPMPQTPLSGQQPTTPPNTPTAATPPAMPDPGTTRSPAADQPFPSAPGGAPGAMPAAPQNPETIIPDQLEPGRRGVFLIHDIQTNTYAAPPRGATLKPLQRLIVAPGGYFATSDENAVAMIVVGPADLLQTPDGRVMVNHGQLSLPASEKPVTLEVVGGPQVTIQNIAEGGEVNVEIDRFMSSDMPPQSQGWLKIFCAGQCDVTVADVTLSMLPQDELIMYTDERPPVLKHRQLAPSWSVLYPSPAADFVRLKLDEAAQQGVDPLKALQRIAESNASPGVRSEAMRLSAEAGQVGPLVQSFHDPTLSQFWSAHYRDLAELWSRAEPKEKPQIVAALHDLNPQFGDALVNMLDSYWWDTLNQQEASELIVNLGHHEAAMRLFAFERLQRMTGYTLLYRPDMTEAEREGPISRWWGRMSAGQLAGRTVERMPK</sequence>
<keyword evidence="4" id="KW-1185">Reference proteome</keyword>
<keyword evidence="2" id="KW-0812">Transmembrane</keyword>
<feature type="region of interest" description="Disordered" evidence="1">
    <location>
        <begin position="255"/>
        <end position="365"/>
    </location>
</feature>
<evidence type="ECO:0000256" key="1">
    <source>
        <dbReference type="SAM" id="MobiDB-lite"/>
    </source>
</evidence>
<feature type="compositionally biased region" description="Polar residues" evidence="1">
    <location>
        <begin position="266"/>
        <end position="276"/>
    </location>
</feature>
<dbReference type="EMBL" id="SJPF01000003">
    <property type="protein sequence ID" value="TWT33209.1"/>
    <property type="molecule type" value="Genomic_DNA"/>
</dbReference>